<organism evidence="3 4">
    <name type="scientific">Roseospirillum parvum</name>
    <dbReference type="NCBI Taxonomy" id="83401"/>
    <lineage>
        <taxon>Bacteria</taxon>
        <taxon>Pseudomonadati</taxon>
        <taxon>Pseudomonadota</taxon>
        <taxon>Alphaproteobacteria</taxon>
        <taxon>Rhodospirillales</taxon>
        <taxon>Rhodospirillaceae</taxon>
        <taxon>Roseospirillum</taxon>
    </lineage>
</organism>
<dbReference type="InterPro" id="IPR011990">
    <property type="entry name" value="TPR-like_helical_dom_sf"/>
</dbReference>
<feature type="chain" id="PRO_5011792778" evidence="2">
    <location>
        <begin position="28"/>
        <end position="599"/>
    </location>
</feature>
<feature type="repeat" description="TPR" evidence="1">
    <location>
        <begin position="511"/>
        <end position="544"/>
    </location>
</feature>
<sequence>MAPRPPLSPFRLGSAALLPALMLAACAAGTPDQPDQRDTPAQVALDGRPGLSQMTHAAPLASGSLAGAFLAGRQAQFEGDPEAAASHFAEAARLAPEALALKRRAAFFLTTAGRFPEAVPLAREVMAADHDEASLSRLMVATDQAARGDFPGALATLAEASSEGGLNQLLIPLVRAWLMVGDGRPAEALEVVVPLAEAEEPFARLFAFHGGLIAAQAGQRATAAELFGRLTEVPEELPLRTVEAIAAFRLADPDSAPAGRDLIATYLKAHGESRLAADLLEPMRLAPVAPPPPITSAADGLAEAFHGTASNMAQSQALDTALLFIHLALAVKPEFDYALILKGDLASRQRRPVAAVAAYRAVPADSAFTYLARQRAADSLGRAERLEEAREAFESLAADWPERPEPLIDLGDLLRQNERFAEAVEAYDRAFARLDQVLPRHWSWLYGRGIALERSGQWPRAEDDFRQALALEPDQPFVLNYLGYSWLDQGMHVETAKDMIQRAVAQRPRDGYIVDSMGWAEYLTGNHEAAVEHLERAVSLTPNDPTINDHLGDAYWRVGRRLEAGYQWQRALSFDPDPELADTIRAKLDDGLDDAPSTN</sequence>
<dbReference type="EMBL" id="FNCV01000002">
    <property type="protein sequence ID" value="SDG66953.1"/>
    <property type="molecule type" value="Genomic_DNA"/>
</dbReference>
<dbReference type="InterPro" id="IPR019734">
    <property type="entry name" value="TPR_rpt"/>
</dbReference>
<evidence type="ECO:0000313" key="3">
    <source>
        <dbReference type="EMBL" id="SDG66953.1"/>
    </source>
</evidence>
<dbReference type="Proteomes" id="UP000217076">
    <property type="component" value="Unassembled WGS sequence"/>
</dbReference>
<dbReference type="OrthoDB" id="9766710at2"/>
<reference evidence="4" key="1">
    <citation type="submission" date="2016-10" db="EMBL/GenBank/DDBJ databases">
        <authorList>
            <person name="Varghese N."/>
            <person name="Submissions S."/>
        </authorList>
    </citation>
    <scope>NUCLEOTIDE SEQUENCE [LARGE SCALE GENOMIC DNA]</scope>
    <source>
        <strain evidence="4">930I</strain>
    </source>
</reference>
<dbReference type="Pfam" id="PF13414">
    <property type="entry name" value="TPR_11"/>
    <property type="match status" value="1"/>
</dbReference>
<evidence type="ECO:0000313" key="4">
    <source>
        <dbReference type="Proteomes" id="UP000217076"/>
    </source>
</evidence>
<dbReference type="PANTHER" id="PTHR12558:SF13">
    <property type="entry name" value="CELL DIVISION CYCLE PROTEIN 27 HOMOLOG"/>
    <property type="match status" value="1"/>
</dbReference>
<dbReference type="SUPFAM" id="SSF48452">
    <property type="entry name" value="TPR-like"/>
    <property type="match status" value="3"/>
</dbReference>
<keyword evidence="4" id="KW-1185">Reference proteome</keyword>
<accession>A0A1G7W4U2</accession>
<dbReference type="Pfam" id="PF13432">
    <property type="entry name" value="TPR_16"/>
    <property type="match status" value="1"/>
</dbReference>
<dbReference type="Gene3D" id="1.25.40.10">
    <property type="entry name" value="Tetratricopeptide repeat domain"/>
    <property type="match status" value="2"/>
</dbReference>
<dbReference type="PROSITE" id="PS50005">
    <property type="entry name" value="TPR"/>
    <property type="match status" value="2"/>
</dbReference>
<feature type="signal peptide" evidence="2">
    <location>
        <begin position="1"/>
        <end position="27"/>
    </location>
</feature>
<dbReference type="PANTHER" id="PTHR12558">
    <property type="entry name" value="CELL DIVISION CYCLE 16,23,27"/>
    <property type="match status" value="1"/>
</dbReference>
<evidence type="ECO:0000256" key="2">
    <source>
        <dbReference type="SAM" id="SignalP"/>
    </source>
</evidence>
<dbReference type="RefSeq" id="WP_092615492.1">
    <property type="nucleotide sequence ID" value="NZ_FNCV01000002.1"/>
</dbReference>
<name>A0A1G7W4U2_9PROT</name>
<dbReference type="PROSITE" id="PS51257">
    <property type="entry name" value="PROKAR_LIPOPROTEIN"/>
    <property type="match status" value="1"/>
</dbReference>
<dbReference type="STRING" id="83401.SAMN05421742_10278"/>
<feature type="repeat" description="TPR" evidence="1">
    <location>
        <begin position="442"/>
        <end position="475"/>
    </location>
</feature>
<proteinExistence type="predicted"/>
<protein>
    <submittedName>
        <fullName evidence="3">TPR repeat-containing protein</fullName>
    </submittedName>
</protein>
<dbReference type="AlphaFoldDB" id="A0A1G7W4U2"/>
<evidence type="ECO:0000256" key="1">
    <source>
        <dbReference type="PROSITE-ProRule" id="PRU00339"/>
    </source>
</evidence>
<keyword evidence="1" id="KW-0802">TPR repeat</keyword>
<dbReference type="SMART" id="SM00028">
    <property type="entry name" value="TPR"/>
    <property type="match status" value="4"/>
</dbReference>
<gene>
    <name evidence="3" type="ORF">SAMN05421742_10278</name>
</gene>
<keyword evidence="2" id="KW-0732">Signal</keyword>